<keyword evidence="2" id="KW-1185">Reference proteome</keyword>
<dbReference type="Proteomes" id="UP000242525">
    <property type="component" value="Unassembled WGS sequence"/>
</dbReference>
<gene>
    <name evidence="1" type="ORF">BN980_GECA32s00560g</name>
</gene>
<protein>
    <submittedName>
        <fullName evidence="1">Uncharacterized protein</fullName>
    </submittedName>
</protein>
<proteinExistence type="predicted"/>
<dbReference type="OrthoDB" id="3918888at2759"/>
<name>A0A0J9XL69_GEOCN</name>
<organism evidence="1 2">
    <name type="scientific">Geotrichum candidum</name>
    <name type="common">Oospora lactis</name>
    <name type="synonym">Dipodascus geotrichum</name>
    <dbReference type="NCBI Taxonomy" id="1173061"/>
    <lineage>
        <taxon>Eukaryota</taxon>
        <taxon>Fungi</taxon>
        <taxon>Dikarya</taxon>
        <taxon>Ascomycota</taxon>
        <taxon>Saccharomycotina</taxon>
        <taxon>Dipodascomycetes</taxon>
        <taxon>Dipodascales</taxon>
        <taxon>Dipodascaceae</taxon>
        <taxon>Geotrichum</taxon>
    </lineage>
</organism>
<dbReference type="AlphaFoldDB" id="A0A0J9XL69"/>
<reference evidence="1" key="1">
    <citation type="submission" date="2014-03" db="EMBL/GenBank/DDBJ databases">
        <authorList>
            <person name="Casaregola S."/>
        </authorList>
    </citation>
    <scope>NUCLEOTIDE SEQUENCE [LARGE SCALE GENOMIC DNA]</scope>
    <source>
        <strain evidence="1">CLIB 918</strain>
    </source>
</reference>
<evidence type="ECO:0000313" key="2">
    <source>
        <dbReference type="Proteomes" id="UP000242525"/>
    </source>
</evidence>
<accession>A0A0J9XL69</accession>
<sequence>MDSELVKRDSNISAVAYDMLVNIYGEDRVTKSIAALELHQPEVSVSDRGYFDCEYWGQFAPIKRLACHTAHGATHFMLNSGAATMGNIISNLIIEAFSNSRGDHSPRSICRLKDGEQLCVSWADYSVSNLQGGTDSYISKFALQCLNRGGSSKFQTTLPNGGELWVCVSDRPN</sequence>
<evidence type="ECO:0000313" key="1">
    <source>
        <dbReference type="EMBL" id="CDO57976.1"/>
    </source>
</evidence>
<dbReference type="EMBL" id="CCBN010000028">
    <property type="protein sequence ID" value="CDO57976.1"/>
    <property type="molecule type" value="Genomic_DNA"/>
</dbReference>
<comment type="caution">
    <text evidence="1">The sequence shown here is derived from an EMBL/GenBank/DDBJ whole genome shotgun (WGS) entry which is preliminary data.</text>
</comment>